<feature type="compositionally biased region" description="Polar residues" evidence="1">
    <location>
        <begin position="53"/>
        <end position="64"/>
    </location>
</feature>
<evidence type="ECO:0000313" key="2">
    <source>
        <dbReference type="EMBL" id="GFO69844.1"/>
    </source>
</evidence>
<gene>
    <name evidence="2" type="ORF">GMLC_34230</name>
</gene>
<dbReference type="EMBL" id="BLXZ01000007">
    <property type="protein sequence ID" value="GFO69844.1"/>
    <property type="molecule type" value="Genomic_DNA"/>
</dbReference>
<protein>
    <submittedName>
        <fullName evidence="2">Uncharacterized protein</fullName>
    </submittedName>
</protein>
<feature type="compositionally biased region" description="Low complexity" evidence="1">
    <location>
        <begin position="31"/>
        <end position="45"/>
    </location>
</feature>
<proteinExistence type="predicted"/>
<sequence length="74" mass="7337">MLCKDALPGWSADSVLRGDTAGSAPRCTGDAPRAASASRPGGAPAWEAGATNRPVTSKKSSAETNRVIGGIASP</sequence>
<comment type="caution">
    <text evidence="2">The sequence shown here is derived from an EMBL/GenBank/DDBJ whole genome shotgun (WGS) entry which is preliminary data.</text>
</comment>
<dbReference type="Proteomes" id="UP000587586">
    <property type="component" value="Unassembled WGS sequence"/>
</dbReference>
<evidence type="ECO:0000313" key="3">
    <source>
        <dbReference type="Proteomes" id="UP000587586"/>
    </source>
</evidence>
<reference evidence="3" key="1">
    <citation type="submission" date="2020-06" db="EMBL/GenBank/DDBJ databases">
        <title>Draft genomic sequecing of Geomonas sp. Red745.</title>
        <authorList>
            <person name="Itoh H."/>
            <person name="Xu Z.X."/>
            <person name="Ushijima N."/>
            <person name="Masuda Y."/>
            <person name="Shiratori Y."/>
            <person name="Senoo K."/>
        </authorList>
    </citation>
    <scope>NUCLEOTIDE SEQUENCE [LARGE SCALE GENOMIC DNA]</scope>
    <source>
        <strain evidence="3">Red745</strain>
    </source>
</reference>
<organism evidence="2 3">
    <name type="scientific">Geomonas limicola</name>
    <dbReference type="NCBI Taxonomy" id="2740186"/>
    <lineage>
        <taxon>Bacteria</taxon>
        <taxon>Pseudomonadati</taxon>
        <taxon>Thermodesulfobacteriota</taxon>
        <taxon>Desulfuromonadia</taxon>
        <taxon>Geobacterales</taxon>
        <taxon>Geobacteraceae</taxon>
        <taxon>Geomonas</taxon>
    </lineage>
</organism>
<accession>A0A6V8NDF1</accession>
<keyword evidence="3" id="KW-1185">Reference proteome</keyword>
<evidence type="ECO:0000256" key="1">
    <source>
        <dbReference type="SAM" id="MobiDB-lite"/>
    </source>
</evidence>
<name>A0A6V8NDF1_9BACT</name>
<feature type="region of interest" description="Disordered" evidence="1">
    <location>
        <begin position="1"/>
        <end position="74"/>
    </location>
</feature>
<dbReference type="AlphaFoldDB" id="A0A6V8NDF1"/>